<feature type="transmembrane region" description="Helical" evidence="1">
    <location>
        <begin position="12"/>
        <end position="32"/>
    </location>
</feature>
<dbReference type="STRING" id="521460.Athe_0725"/>
<keyword evidence="1" id="KW-0472">Membrane</keyword>
<reference evidence="3" key="1">
    <citation type="submission" date="2009-01" db="EMBL/GenBank/DDBJ databases">
        <title>Complete sequence of chromosome of Anaerocellum thermophilum DSM 6725.</title>
        <authorList>
            <person name="Lucas S."/>
            <person name="Copeland A."/>
            <person name="Lapidus A."/>
            <person name="Glavina del Rio T."/>
            <person name="Tice H."/>
            <person name="Bruce D."/>
            <person name="Goodwin L."/>
            <person name="Pitluck S."/>
            <person name="Sims D."/>
            <person name="Meincke L."/>
            <person name="Brettin T."/>
            <person name="Detter J.C."/>
            <person name="Han C."/>
            <person name="Larimer F."/>
            <person name="Land M."/>
            <person name="Hauser L."/>
            <person name="Kyrpides N."/>
            <person name="Ovchinnikova G."/>
            <person name="Kataeva I."/>
            <person name="Adams M.W.W."/>
        </authorList>
    </citation>
    <scope>NUCLEOTIDE SEQUENCE [LARGE SCALE GENOMIC DNA]</scope>
    <source>
        <strain evidence="3">ATCC BAA-1888 / DSM 6725 / Z-1320</strain>
    </source>
</reference>
<protein>
    <submittedName>
        <fullName evidence="2">Uncharacterized protein</fullName>
    </submittedName>
</protein>
<dbReference type="RefSeq" id="WP_015907281.1">
    <property type="nucleotide sequence ID" value="NC_012034.1"/>
</dbReference>
<dbReference type="HOGENOM" id="CLU_1640651_0_0_9"/>
<accession>B9MQ48</accession>
<proteinExistence type="predicted"/>
<name>B9MQ48_CALBD</name>
<evidence type="ECO:0000313" key="2">
    <source>
        <dbReference type="EMBL" id="ACM59840.1"/>
    </source>
</evidence>
<gene>
    <name evidence="2" type="ordered locus">Athe_0725</name>
</gene>
<dbReference type="AlphaFoldDB" id="B9MQ48"/>
<evidence type="ECO:0000256" key="1">
    <source>
        <dbReference type="SAM" id="Phobius"/>
    </source>
</evidence>
<evidence type="ECO:0000313" key="3">
    <source>
        <dbReference type="Proteomes" id="UP000007723"/>
    </source>
</evidence>
<organism evidence="2 3">
    <name type="scientific">Caldicellulosiruptor bescii (strain ATCC BAA-1888 / DSM 6725 / KCTC 15123 / Z-1320)</name>
    <name type="common">Anaerocellum thermophilum</name>
    <dbReference type="NCBI Taxonomy" id="521460"/>
    <lineage>
        <taxon>Bacteria</taxon>
        <taxon>Bacillati</taxon>
        <taxon>Bacillota</taxon>
        <taxon>Bacillota incertae sedis</taxon>
        <taxon>Caldicellulosiruptorales</taxon>
        <taxon>Caldicellulosiruptoraceae</taxon>
        <taxon>Caldicellulosiruptor</taxon>
    </lineage>
</organism>
<keyword evidence="1" id="KW-0812">Transmembrane</keyword>
<dbReference type="Proteomes" id="UP000007723">
    <property type="component" value="Chromosome"/>
</dbReference>
<dbReference type="KEGG" id="ate:Athe_0725"/>
<dbReference type="GeneID" id="31772074"/>
<dbReference type="EMBL" id="CP001393">
    <property type="protein sequence ID" value="ACM59840.1"/>
    <property type="molecule type" value="Genomic_DNA"/>
</dbReference>
<sequence>MLISSKKFKLNFLIIPLLSFIILNIFSEFLFFRDSTAFASMQNNKAQKSKLVSFYVKYNDKLLSKFELFSDDRTVYYSTEKSVKLSVTQNSKMTIYIASNGLLIKRNFNFTNVSSISDKVYITSNMSLDKVVNMHIYDGSKPISYAQVFIISRDILREIYI</sequence>
<keyword evidence="1" id="KW-1133">Transmembrane helix</keyword>